<evidence type="ECO:0000313" key="3">
    <source>
        <dbReference type="Proteomes" id="UP000183417"/>
    </source>
</evidence>
<dbReference type="AlphaFoldDB" id="A0A1H3JHL5"/>
<proteinExistence type="predicted"/>
<evidence type="ECO:0000313" key="2">
    <source>
        <dbReference type="EMBL" id="SDY39463.1"/>
    </source>
</evidence>
<sequence>MNSSTLEHTDQATLEELSASLPPAELVQVLASRMRAGRHDEVGAFTRKAFDDYSNPIRALGNFDLPWTHDHDLWLAFARQTIPFGRRIDGSLDGDIPRHSPELAAEFEQMARASLARPPAPDGDNDYREIRILDMFGWLWYPGISRERVMQLLDWAAELNVQSGGGYDRADWKLLLGSLDDQDLMELAERGGALYADIRDVYMKRHSDVPHPQRCAPWYDFYRRHPDWFDDKPINEDPGLIALRWDLGADAQRRLELVNLLLGRADHEPADYFIPIFDRLVREDSAPFVAWIEGWQPKYHFDAVVAQQIWTARYPELLPHLLRCILQKSRIEPFIGLLNQMLAEQPDYLREIPTVRLAPLLAQLDPAMLHARLPLLGELLAASSSRALREAVARFMQGLDAQAVGAVFESNAWLQRREKAMQLACRDILLVHPDPGVAPLLQALLRTGLDLGSESMVEGRLLALGVPVPGALTVAQGEGGRVPLDALEARVARFKRFSSSIKAYDQPETLALFAPLSGHAARIVLHLVATAEEELPPLVEQLLAHVPAESRAQLSLHLVNAWVALEGEPKARWALRLANGHVDDRLVQTLVAAVKAWGWSKKLRAIIAVEQLGALDTLYALSQVQTLSTSRKLKDLVIAAAHDALEAAAQRRGLSLIELYDELTPDFGLGGEGLVLEVGPQRYRLQLQGDLSLRVVSDKGKASKTLPALKDESLRLQWNAAQAEFKTVAAGVKAIARQQAPRMGTAFMTGQRWSVPRWRRLFRQHPLLRIMGRTLIWRLEQGASFRIAEDFSLLDAADDAVELPDDAQVLLWHPVDAAAGEVEAWRTCLADHELQPLIDQLGAGAQLPDASQWKNHALHPAGPLQIRQGALSGLLAKWNYRPGPVGDGPGIYEHRLDLAGPQLYIELHHGRYMPFMELDHRVDIAHAVVYDSSHRGEDGRWPRLQPQQWPRALQATLMAQFAAIAAKSASTKESD</sequence>
<dbReference type="GeneID" id="94691898"/>
<evidence type="ECO:0000259" key="1">
    <source>
        <dbReference type="Pfam" id="PF13569"/>
    </source>
</evidence>
<feature type="domain" description="DUF4132" evidence="1">
    <location>
        <begin position="700"/>
        <end position="843"/>
    </location>
</feature>
<dbReference type="Proteomes" id="UP000183417">
    <property type="component" value="Unassembled WGS sequence"/>
</dbReference>
<accession>A0A1H3JHL5</accession>
<dbReference type="EMBL" id="FNPE01000004">
    <property type="protein sequence ID" value="SDY39463.1"/>
    <property type="molecule type" value="Genomic_DNA"/>
</dbReference>
<reference evidence="2 3" key="1">
    <citation type="submission" date="2016-10" db="EMBL/GenBank/DDBJ databases">
        <authorList>
            <person name="de Groot N.N."/>
        </authorList>
    </citation>
    <scope>NUCLEOTIDE SEQUENCE [LARGE SCALE GENOMIC DNA]</scope>
    <source>
        <strain evidence="2 3">LMG 24775</strain>
    </source>
</reference>
<protein>
    <recommendedName>
        <fullName evidence="1">DUF4132 domain-containing protein</fullName>
    </recommendedName>
</protein>
<gene>
    <name evidence="2" type="ORF">SAMN05421547_104270</name>
</gene>
<dbReference type="InterPro" id="IPR025406">
    <property type="entry name" value="DUF4132"/>
</dbReference>
<organism evidence="2 3">
    <name type="scientific">Delftia lacustris</name>
    <dbReference type="NCBI Taxonomy" id="558537"/>
    <lineage>
        <taxon>Bacteria</taxon>
        <taxon>Pseudomonadati</taxon>
        <taxon>Pseudomonadota</taxon>
        <taxon>Betaproteobacteria</taxon>
        <taxon>Burkholderiales</taxon>
        <taxon>Comamonadaceae</taxon>
        <taxon>Delftia</taxon>
    </lineage>
</organism>
<dbReference type="RefSeq" id="WP_074921329.1">
    <property type="nucleotide sequence ID" value="NZ_CP141274.1"/>
</dbReference>
<dbReference type="Pfam" id="PF13569">
    <property type="entry name" value="DUF4132"/>
    <property type="match status" value="1"/>
</dbReference>
<name>A0A1H3JHL5_9BURK</name>